<evidence type="ECO:0000313" key="4">
    <source>
        <dbReference type="Proteomes" id="UP001189429"/>
    </source>
</evidence>
<feature type="region of interest" description="Disordered" evidence="1">
    <location>
        <begin position="337"/>
        <end position="371"/>
    </location>
</feature>
<accession>A0ABN9S7W7</accession>
<organism evidence="3 4">
    <name type="scientific">Prorocentrum cordatum</name>
    <dbReference type="NCBI Taxonomy" id="2364126"/>
    <lineage>
        <taxon>Eukaryota</taxon>
        <taxon>Sar</taxon>
        <taxon>Alveolata</taxon>
        <taxon>Dinophyceae</taxon>
        <taxon>Prorocentrales</taxon>
        <taxon>Prorocentraceae</taxon>
        <taxon>Prorocentrum</taxon>
    </lineage>
</organism>
<feature type="signal peptide" evidence="2">
    <location>
        <begin position="1"/>
        <end position="19"/>
    </location>
</feature>
<feature type="compositionally biased region" description="Pro residues" evidence="1">
    <location>
        <begin position="344"/>
        <end position="364"/>
    </location>
</feature>
<keyword evidence="4" id="KW-1185">Reference proteome</keyword>
<evidence type="ECO:0000256" key="2">
    <source>
        <dbReference type="SAM" id="SignalP"/>
    </source>
</evidence>
<feature type="region of interest" description="Disordered" evidence="1">
    <location>
        <begin position="223"/>
        <end position="243"/>
    </location>
</feature>
<protein>
    <submittedName>
        <fullName evidence="3">Uncharacterized protein</fullName>
    </submittedName>
</protein>
<dbReference type="Proteomes" id="UP001189429">
    <property type="component" value="Unassembled WGS sequence"/>
</dbReference>
<dbReference type="EMBL" id="CAUYUJ010009591">
    <property type="protein sequence ID" value="CAK0827198.1"/>
    <property type="molecule type" value="Genomic_DNA"/>
</dbReference>
<name>A0ABN9S7W7_9DINO</name>
<sequence>MAYKLIIATASALASMVGAELHLIQVSVHGSDGNEASTPAPTPAPAMACAEQGWNGNGIPFRIGFSIHVTSSFPNIASSYLLLGSGYNPYMAIYGPGMPGVNAGTFQLLFQFNALSIPSTTYRVTLPVGLDQYYEMVIVSESDFACYVNGQQVFNTQVDRPVFSSYGTALASLPPLDGALNTLSPSTFPADSAERYRICDFSVTRAISNSTCYDPSSLSTCLAAPTPSPTPSPTPHPTAPTPAPTFEQTTDLWLPVLSTDHAGGTVGRYFNFDWVAELGSGTVYWPDLRQCRGGVELAVGSGVLWQGANGGTAGNSHGRFDSAAAIHRDWKVGDIATNGNCQPSPTPSPTPSPIPSPTPSPTPYPTVHTPHPGSDGGFVLAMRFATFSQFTFSSDYWTNDQLVDEADADPYKDADGKFDAFLSAPATEIRGSPWGVQDVQFCLHGASHDDDSQGSVRHYSHRLLHEYQVRRIDC</sequence>
<proteinExistence type="predicted"/>
<evidence type="ECO:0000313" key="3">
    <source>
        <dbReference type="EMBL" id="CAK0827198.1"/>
    </source>
</evidence>
<evidence type="ECO:0000256" key="1">
    <source>
        <dbReference type="SAM" id="MobiDB-lite"/>
    </source>
</evidence>
<feature type="chain" id="PRO_5047241455" evidence="2">
    <location>
        <begin position="20"/>
        <end position="474"/>
    </location>
</feature>
<keyword evidence="2" id="KW-0732">Signal</keyword>
<reference evidence="3" key="1">
    <citation type="submission" date="2023-10" db="EMBL/GenBank/DDBJ databases">
        <authorList>
            <person name="Chen Y."/>
            <person name="Shah S."/>
            <person name="Dougan E. K."/>
            <person name="Thang M."/>
            <person name="Chan C."/>
        </authorList>
    </citation>
    <scope>NUCLEOTIDE SEQUENCE [LARGE SCALE GENOMIC DNA]</scope>
</reference>
<comment type="caution">
    <text evidence="3">The sequence shown here is derived from an EMBL/GenBank/DDBJ whole genome shotgun (WGS) entry which is preliminary data.</text>
</comment>
<feature type="compositionally biased region" description="Pro residues" evidence="1">
    <location>
        <begin position="226"/>
        <end position="243"/>
    </location>
</feature>
<gene>
    <name evidence="3" type="ORF">PCOR1329_LOCUS26796</name>
</gene>